<reference evidence="2" key="1">
    <citation type="journal article" date="2020" name="Stud. Mycol.">
        <title>101 Dothideomycetes genomes: a test case for predicting lifestyles and emergence of pathogens.</title>
        <authorList>
            <person name="Haridas S."/>
            <person name="Albert R."/>
            <person name="Binder M."/>
            <person name="Bloem J."/>
            <person name="Labutti K."/>
            <person name="Salamov A."/>
            <person name="Andreopoulos B."/>
            <person name="Baker S."/>
            <person name="Barry K."/>
            <person name="Bills G."/>
            <person name="Bluhm B."/>
            <person name="Cannon C."/>
            <person name="Castanera R."/>
            <person name="Culley D."/>
            <person name="Daum C."/>
            <person name="Ezra D."/>
            <person name="Gonzalez J."/>
            <person name="Henrissat B."/>
            <person name="Kuo A."/>
            <person name="Liang C."/>
            <person name="Lipzen A."/>
            <person name="Lutzoni F."/>
            <person name="Magnuson J."/>
            <person name="Mondo S."/>
            <person name="Nolan M."/>
            <person name="Ohm R."/>
            <person name="Pangilinan J."/>
            <person name="Park H.-J."/>
            <person name="Ramirez L."/>
            <person name="Alfaro M."/>
            <person name="Sun H."/>
            <person name="Tritt A."/>
            <person name="Yoshinaga Y."/>
            <person name="Zwiers L.-H."/>
            <person name="Turgeon B."/>
            <person name="Goodwin S."/>
            <person name="Spatafora J."/>
            <person name="Crous P."/>
            <person name="Grigoriev I."/>
        </authorList>
    </citation>
    <scope>NUCLEOTIDE SEQUENCE</scope>
    <source>
        <strain evidence="2">CBS 122681</strain>
    </source>
</reference>
<feature type="compositionally biased region" description="Polar residues" evidence="1">
    <location>
        <begin position="247"/>
        <end position="263"/>
    </location>
</feature>
<gene>
    <name evidence="2" type="ORF">K491DRAFT_782436</name>
</gene>
<dbReference type="EMBL" id="MU004447">
    <property type="protein sequence ID" value="KAF2650684.1"/>
    <property type="molecule type" value="Genomic_DNA"/>
</dbReference>
<proteinExistence type="predicted"/>
<organism evidence="2 3">
    <name type="scientific">Lophiostoma macrostomum CBS 122681</name>
    <dbReference type="NCBI Taxonomy" id="1314788"/>
    <lineage>
        <taxon>Eukaryota</taxon>
        <taxon>Fungi</taxon>
        <taxon>Dikarya</taxon>
        <taxon>Ascomycota</taxon>
        <taxon>Pezizomycotina</taxon>
        <taxon>Dothideomycetes</taxon>
        <taxon>Pleosporomycetidae</taxon>
        <taxon>Pleosporales</taxon>
        <taxon>Lophiostomataceae</taxon>
        <taxon>Lophiostoma</taxon>
    </lineage>
</organism>
<protein>
    <submittedName>
        <fullName evidence="2">Uncharacterized protein</fullName>
    </submittedName>
</protein>
<feature type="compositionally biased region" description="Basic and acidic residues" evidence="1">
    <location>
        <begin position="269"/>
        <end position="279"/>
    </location>
</feature>
<accession>A0A6A6SWV5</accession>
<feature type="region of interest" description="Disordered" evidence="1">
    <location>
        <begin position="215"/>
        <end position="283"/>
    </location>
</feature>
<evidence type="ECO:0000313" key="2">
    <source>
        <dbReference type="EMBL" id="KAF2650684.1"/>
    </source>
</evidence>
<dbReference type="AlphaFoldDB" id="A0A6A6SWV5"/>
<dbReference type="Proteomes" id="UP000799324">
    <property type="component" value="Unassembled WGS sequence"/>
</dbReference>
<keyword evidence="3" id="KW-1185">Reference proteome</keyword>
<evidence type="ECO:0000256" key="1">
    <source>
        <dbReference type="SAM" id="MobiDB-lite"/>
    </source>
</evidence>
<name>A0A6A6SWV5_9PLEO</name>
<sequence>MTVTIPELFRQQGRTCLELESELWSKLSVVPPSSPPGLWVSMTVSQAGSLSLRYLKDPLKLTTPEYNSVTDLFLRCQQIARVNNAETCYGVPIQELRQQSLLARIGSVIRYVDGEKISESKGYLIGYEFGHSTPGLEPRFTIETCDDDRTPFKRVEDSFLIKDFLSGKNWFQFDNCTPPKLPFPNSSRGLLGTISDTSSQKSLSDEARSMSLAARVHDEDMKRVKTSSSSVKDAKANPGMRLPPDTVFSTESVPISSMPMTGDSSNSSESEKSRNRALDAGRQIASNSTVESVRAHGWPHQVNVLLDGNPYLSSLPAQVVHDMPPRIQDSFLRRTCYPNLFYITHRCDKVALVHGLAALNRVPVEPILADWYILGYEWARDNSWASDKKGQLLWKSFGIVVMSLDFIWTKTQLQTMANLANSGSCPPDSSTSFKECTLDGSAVDPFSAVPERDNPAELCEVKLSNLCQALQHVKRRIDLDQCETLRFSPASFNPSLLYDLQNGKRTPGAPQQTHDLWTSIAEQQDSNLDPSRQALADFFKHTPKLRHTTIGGYHLPKSSVATLEEYYPGEYPPSIVTQYDWPCMFINTAIIHAAILESKILFSLKTFHEAYKYTVDQDWRERMKDPNVVPESSNKARNDCIRDLYTDRLRDIQDAGFTVCFSSPPSDAGVVSYN</sequence>
<evidence type="ECO:0000313" key="3">
    <source>
        <dbReference type="Proteomes" id="UP000799324"/>
    </source>
</evidence>